<accession>A0A561QCS2</accession>
<evidence type="ECO:0000313" key="4">
    <source>
        <dbReference type="Proteomes" id="UP000320653"/>
    </source>
</evidence>
<organism evidence="3 4">
    <name type="scientific">Neorhizobium alkalisoli</name>
    <dbReference type="NCBI Taxonomy" id="528178"/>
    <lineage>
        <taxon>Bacteria</taxon>
        <taxon>Pseudomonadati</taxon>
        <taxon>Pseudomonadota</taxon>
        <taxon>Alphaproteobacteria</taxon>
        <taxon>Hyphomicrobiales</taxon>
        <taxon>Rhizobiaceae</taxon>
        <taxon>Rhizobium/Agrobacterium group</taxon>
        <taxon>Neorhizobium</taxon>
    </lineage>
</organism>
<dbReference type="Gene3D" id="3.20.20.80">
    <property type="entry name" value="Glycosidases"/>
    <property type="match status" value="1"/>
</dbReference>
<evidence type="ECO:0000313" key="3">
    <source>
        <dbReference type="EMBL" id="TWF48081.1"/>
    </source>
</evidence>
<dbReference type="Proteomes" id="UP000320653">
    <property type="component" value="Unassembled WGS sequence"/>
</dbReference>
<dbReference type="PANTHER" id="PTHR37836">
    <property type="entry name" value="LMO1036 PROTEIN"/>
    <property type="match status" value="1"/>
</dbReference>
<evidence type="ECO:0000259" key="2">
    <source>
        <dbReference type="Pfam" id="PF13204"/>
    </source>
</evidence>
<gene>
    <name evidence="3" type="ORF">FHW37_109144</name>
</gene>
<name>A0A561QCS2_9HYPH</name>
<dbReference type="Pfam" id="PF12904">
    <property type="entry name" value="Collagen_bind_2"/>
    <property type="match status" value="1"/>
</dbReference>
<feature type="domain" description="Apiosidase-like catalytic" evidence="2">
    <location>
        <begin position="2"/>
        <end position="291"/>
    </location>
</feature>
<dbReference type="InterPro" id="IPR024749">
    <property type="entry name" value="Collagen-bd_put"/>
</dbReference>
<dbReference type="PANTHER" id="PTHR37836:SF2">
    <property type="entry name" value="DUF4038 DOMAIN-CONTAINING PROTEIN"/>
    <property type="match status" value="1"/>
</dbReference>
<dbReference type="EMBL" id="VIWP01000009">
    <property type="protein sequence ID" value="TWF48081.1"/>
    <property type="molecule type" value="Genomic_DNA"/>
</dbReference>
<dbReference type="InterPro" id="IPR025277">
    <property type="entry name" value="Apiosidase-like_cat_dom"/>
</dbReference>
<keyword evidence="4" id="KW-1185">Reference proteome</keyword>
<dbReference type="AlphaFoldDB" id="A0A561QCS2"/>
<proteinExistence type="predicted"/>
<dbReference type="Pfam" id="PF13204">
    <property type="entry name" value="Apiosidase"/>
    <property type="match status" value="1"/>
</dbReference>
<dbReference type="InterPro" id="IPR017853">
    <property type="entry name" value="GH"/>
</dbReference>
<dbReference type="SUPFAM" id="SSF51445">
    <property type="entry name" value="(Trans)glycosidases"/>
    <property type="match status" value="1"/>
</dbReference>
<reference evidence="3 4" key="1">
    <citation type="submission" date="2019-06" db="EMBL/GenBank/DDBJ databases">
        <title>Sorghum-associated microbial communities from plants grown in Nebraska, USA.</title>
        <authorList>
            <person name="Schachtman D."/>
        </authorList>
    </citation>
    <scope>NUCLEOTIDE SEQUENCE [LARGE SCALE GENOMIC DNA]</scope>
    <source>
        <strain evidence="3 4">1225</strain>
    </source>
</reference>
<comment type="caution">
    <text evidence="3">The sequence shown here is derived from an EMBL/GenBank/DDBJ whole genome shotgun (WGS) entry which is preliminary data.</text>
</comment>
<evidence type="ECO:0000259" key="1">
    <source>
        <dbReference type="Pfam" id="PF12904"/>
    </source>
</evidence>
<protein>
    <submittedName>
        <fullName evidence="3">Collagenase-like protein with putative collagen-binding domain</fullName>
    </submittedName>
</protein>
<sequence length="392" mass="43074">MTGDSAWSMITDLSLADADLYLDTRKRQGFNTILVSLIEHKFARNAPANFYQEAPFLGAAFEQPNDDYFKRVEIFIEAAARRNMLVLLCPAYLGAAAGAEGWYGEMSAAGDERLKAYGRYVGRRFARFTNIIWVQGGDYDPPDRALVNAVAEGIAEEAPDALQTVHANRDTVTNVFWDKAGWLRVDTVYTYGDVPAAILARHRSGPPRPFFLIESKYEGEHGVGESDIRLMAYGAVLSGAGGQLFGNNPIWHFSAAGLFDTSATWQQALSSPGARSMSALVNLFSQLEWWKLLPDQGVLLKTAKAGNGQAFAARDADRMFAVVYVRDMPGIALDFDFLAGGDMELRWYDPSNGSFQEDTVRFKEAGVQAVAVPLQANGSGSHDWVGVLTERQ</sequence>
<feature type="domain" description="Putative collagen-binding" evidence="1">
    <location>
        <begin position="294"/>
        <end position="388"/>
    </location>
</feature>